<evidence type="ECO:0000256" key="2">
    <source>
        <dbReference type="ARBA" id="ARBA00022448"/>
    </source>
</evidence>
<dbReference type="PANTHER" id="PTHR42718">
    <property type="entry name" value="MAJOR FACILITATOR SUPERFAMILY MULTIDRUG TRANSPORTER MFSC"/>
    <property type="match status" value="1"/>
</dbReference>
<dbReference type="Pfam" id="PF07690">
    <property type="entry name" value="MFS_1"/>
    <property type="match status" value="1"/>
</dbReference>
<evidence type="ECO:0000313" key="9">
    <source>
        <dbReference type="EMBL" id="GAA4497887.1"/>
    </source>
</evidence>
<evidence type="ECO:0000313" key="10">
    <source>
        <dbReference type="Proteomes" id="UP001500503"/>
    </source>
</evidence>
<feature type="transmembrane region" description="Helical" evidence="7">
    <location>
        <begin position="124"/>
        <end position="147"/>
    </location>
</feature>
<dbReference type="Proteomes" id="UP001500503">
    <property type="component" value="Unassembled WGS sequence"/>
</dbReference>
<feature type="transmembrane region" description="Helical" evidence="7">
    <location>
        <begin position="182"/>
        <end position="203"/>
    </location>
</feature>
<dbReference type="EMBL" id="BAABHF010000023">
    <property type="protein sequence ID" value="GAA4497887.1"/>
    <property type="molecule type" value="Genomic_DNA"/>
</dbReference>
<accession>A0ABP8Q6R6</accession>
<feature type="transmembrane region" description="Helical" evidence="7">
    <location>
        <begin position="215"/>
        <end position="233"/>
    </location>
</feature>
<feature type="transmembrane region" description="Helical" evidence="7">
    <location>
        <begin position="64"/>
        <end position="84"/>
    </location>
</feature>
<keyword evidence="3" id="KW-1003">Cell membrane</keyword>
<dbReference type="PANTHER" id="PTHR42718:SF46">
    <property type="entry name" value="BLR6921 PROTEIN"/>
    <property type="match status" value="1"/>
</dbReference>
<feature type="transmembrane region" description="Helical" evidence="7">
    <location>
        <begin position="290"/>
        <end position="308"/>
    </location>
</feature>
<dbReference type="InterPro" id="IPR004638">
    <property type="entry name" value="EmrB-like"/>
</dbReference>
<feature type="transmembrane region" description="Helical" evidence="7">
    <location>
        <begin position="153"/>
        <end position="170"/>
    </location>
</feature>
<feature type="transmembrane region" description="Helical" evidence="7">
    <location>
        <begin position="345"/>
        <end position="371"/>
    </location>
</feature>
<evidence type="ECO:0000256" key="3">
    <source>
        <dbReference type="ARBA" id="ARBA00022475"/>
    </source>
</evidence>
<name>A0ABP8Q6R6_9ACTN</name>
<dbReference type="InterPro" id="IPR036259">
    <property type="entry name" value="MFS_trans_sf"/>
</dbReference>
<organism evidence="9 10">
    <name type="scientific">Actinoallomurus oryzae</name>
    <dbReference type="NCBI Taxonomy" id="502180"/>
    <lineage>
        <taxon>Bacteria</taxon>
        <taxon>Bacillati</taxon>
        <taxon>Actinomycetota</taxon>
        <taxon>Actinomycetes</taxon>
        <taxon>Streptosporangiales</taxon>
        <taxon>Thermomonosporaceae</taxon>
        <taxon>Actinoallomurus</taxon>
    </lineage>
</organism>
<evidence type="ECO:0000256" key="7">
    <source>
        <dbReference type="SAM" id="Phobius"/>
    </source>
</evidence>
<keyword evidence="6 7" id="KW-0472">Membrane</keyword>
<dbReference type="InterPro" id="IPR020846">
    <property type="entry name" value="MFS_dom"/>
</dbReference>
<keyword evidence="4 7" id="KW-0812">Transmembrane</keyword>
<dbReference type="PROSITE" id="PS50850">
    <property type="entry name" value="MFS"/>
    <property type="match status" value="1"/>
</dbReference>
<reference evidence="10" key="1">
    <citation type="journal article" date="2019" name="Int. J. Syst. Evol. Microbiol.">
        <title>The Global Catalogue of Microorganisms (GCM) 10K type strain sequencing project: providing services to taxonomists for standard genome sequencing and annotation.</title>
        <authorList>
            <consortium name="The Broad Institute Genomics Platform"/>
            <consortium name="The Broad Institute Genome Sequencing Center for Infectious Disease"/>
            <person name="Wu L."/>
            <person name="Ma J."/>
        </authorList>
    </citation>
    <scope>NUCLEOTIDE SEQUENCE [LARGE SCALE GENOMIC DNA]</scope>
    <source>
        <strain evidence="10">JCM 17933</strain>
    </source>
</reference>
<keyword evidence="2" id="KW-0813">Transport</keyword>
<feature type="transmembrane region" description="Helical" evidence="7">
    <location>
        <begin position="254"/>
        <end position="278"/>
    </location>
</feature>
<evidence type="ECO:0000259" key="8">
    <source>
        <dbReference type="PROSITE" id="PS50850"/>
    </source>
</evidence>
<keyword evidence="5 7" id="KW-1133">Transmembrane helix</keyword>
<feature type="domain" description="Major facilitator superfamily (MFS) profile" evidence="8">
    <location>
        <begin position="1"/>
        <end position="449"/>
    </location>
</feature>
<feature type="transmembrane region" description="Helical" evidence="7">
    <location>
        <begin position="426"/>
        <end position="444"/>
    </location>
</feature>
<comment type="subcellular location">
    <subcellularLocation>
        <location evidence="1">Cell membrane</location>
        <topology evidence="1">Multi-pass membrane protein</topology>
    </subcellularLocation>
</comment>
<dbReference type="InterPro" id="IPR011701">
    <property type="entry name" value="MFS"/>
</dbReference>
<feature type="transmembrane region" description="Helical" evidence="7">
    <location>
        <begin position="90"/>
        <end position="112"/>
    </location>
</feature>
<keyword evidence="10" id="KW-1185">Reference proteome</keyword>
<comment type="caution">
    <text evidence="9">The sequence shown here is derived from an EMBL/GenBank/DDBJ whole genome shotgun (WGS) entry which is preliminary data.</text>
</comment>
<evidence type="ECO:0000256" key="1">
    <source>
        <dbReference type="ARBA" id="ARBA00004651"/>
    </source>
</evidence>
<feature type="transmembrane region" description="Helical" evidence="7">
    <location>
        <begin position="383"/>
        <end position="406"/>
    </location>
</feature>
<dbReference type="Gene3D" id="1.20.1720.10">
    <property type="entry name" value="Multidrug resistance protein D"/>
    <property type="match status" value="1"/>
</dbReference>
<sequence>MPHRVAQRLELAGGGIVNVAIDALAHGLHSSVSAAQWTINGYLLALGMAVPIAGWAMERFGAKAAWQSALALFMAGSILASLAWNMDALIIFRALQGLAGGLLYPILANVLVRASGGRNLGRVAAALSLPGVLGPILGPVIGGVIVADLSWRWVFWINVPIAVVGLVLAWRGLEPGTGRKNAYLDLTGLFLLSPALAAIIFGFTEVGIHAGFDHLVVVVPLTAGVALLAVFVFHALRTSRPALVDMRLFKVRTFAASTVLLFVSGVALYGALLLLPLYYQALRGKTALDAGLLLAPQGLGMLLTRTKAGKLTDRVGSRPVVLGGLLLMVIGTAAYTQAGTHTNDILLGLSLLVRGAGFGAVTILLMATAYIGLRREQIPHASAATRIAQQVGGSFGAAITAMIIQAELTAHRTGGLAGRATAFDNAFWWTLALTAIAVIPALALPRHRGKPDATT</sequence>
<gene>
    <name evidence="9" type="ORF">GCM10023191_042050</name>
</gene>
<dbReference type="NCBIfam" id="TIGR00711">
    <property type="entry name" value="efflux_EmrB"/>
    <property type="match status" value="1"/>
</dbReference>
<dbReference type="Gene3D" id="1.20.1250.20">
    <property type="entry name" value="MFS general substrate transporter like domains"/>
    <property type="match status" value="1"/>
</dbReference>
<proteinExistence type="predicted"/>
<evidence type="ECO:0000256" key="5">
    <source>
        <dbReference type="ARBA" id="ARBA00022989"/>
    </source>
</evidence>
<feature type="transmembrane region" description="Helical" evidence="7">
    <location>
        <begin position="320"/>
        <end position="339"/>
    </location>
</feature>
<evidence type="ECO:0000256" key="6">
    <source>
        <dbReference type="ARBA" id="ARBA00023136"/>
    </source>
</evidence>
<feature type="transmembrane region" description="Helical" evidence="7">
    <location>
        <begin position="39"/>
        <end position="57"/>
    </location>
</feature>
<evidence type="ECO:0000256" key="4">
    <source>
        <dbReference type="ARBA" id="ARBA00022692"/>
    </source>
</evidence>
<dbReference type="SUPFAM" id="SSF103473">
    <property type="entry name" value="MFS general substrate transporter"/>
    <property type="match status" value="1"/>
</dbReference>
<protein>
    <submittedName>
        <fullName evidence="9">MDR family MFS transporter</fullName>
    </submittedName>
</protein>